<evidence type="ECO:0000259" key="1">
    <source>
        <dbReference type="Pfam" id="PF03354"/>
    </source>
</evidence>
<evidence type="ECO:0000313" key="4">
    <source>
        <dbReference type="Proteomes" id="UP000243255"/>
    </source>
</evidence>
<dbReference type="InterPro" id="IPR005021">
    <property type="entry name" value="Terminase_largesu-like"/>
</dbReference>
<feature type="domain" description="Terminase large subunit-like endonuclease" evidence="2">
    <location>
        <begin position="232"/>
        <end position="512"/>
    </location>
</feature>
<dbReference type="Pfam" id="PF03354">
    <property type="entry name" value="TerL_ATPase"/>
    <property type="match status" value="1"/>
</dbReference>
<dbReference type="STRING" id="1121321.SAMN04488530_12315"/>
<dbReference type="Pfam" id="PF20441">
    <property type="entry name" value="TerL_nuclease"/>
    <property type="match status" value="1"/>
</dbReference>
<proteinExistence type="predicted"/>
<protein>
    <submittedName>
        <fullName evidence="3">Phage terminase-like protein, large subunit, contains N-terminal HTH domain</fullName>
    </submittedName>
</protein>
<dbReference type="InterPro" id="IPR027417">
    <property type="entry name" value="P-loop_NTPase"/>
</dbReference>
<dbReference type="InterPro" id="IPR046461">
    <property type="entry name" value="TerL_ATPase"/>
</dbReference>
<accession>A0A1M5QQN5</accession>
<feature type="domain" description="Terminase large subunit-like ATPase" evidence="1">
    <location>
        <begin position="50"/>
        <end position="220"/>
    </location>
</feature>
<evidence type="ECO:0000313" key="3">
    <source>
        <dbReference type="EMBL" id="SHH16266.1"/>
    </source>
</evidence>
<dbReference type="Gene3D" id="3.30.420.240">
    <property type="match status" value="1"/>
</dbReference>
<dbReference type="Gene3D" id="3.40.50.300">
    <property type="entry name" value="P-loop containing nucleotide triphosphate hydrolases"/>
    <property type="match status" value="1"/>
</dbReference>
<gene>
    <name evidence="3" type="ORF">SAMN04488530_12315</name>
</gene>
<dbReference type="AlphaFoldDB" id="A0A1M5QQN5"/>
<name>A0A1M5QQN5_9FIRM</name>
<dbReference type="PANTHER" id="PTHR41287">
    <property type="match status" value="1"/>
</dbReference>
<evidence type="ECO:0000259" key="2">
    <source>
        <dbReference type="Pfam" id="PF20441"/>
    </source>
</evidence>
<reference evidence="4" key="1">
    <citation type="submission" date="2016-11" db="EMBL/GenBank/DDBJ databases">
        <authorList>
            <person name="Varghese N."/>
            <person name="Submissions S."/>
        </authorList>
    </citation>
    <scope>NUCLEOTIDE SEQUENCE [LARGE SCALE GENOMIC DNA]</scope>
    <source>
        <strain evidence="4">DSM 2635</strain>
    </source>
</reference>
<dbReference type="Proteomes" id="UP000243255">
    <property type="component" value="Unassembled WGS sequence"/>
</dbReference>
<dbReference type="EMBL" id="FQWX01000023">
    <property type="protein sequence ID" value="SHH16266.1"/>
    <property type="molecule type" value="Genomic_DNA"/>
</dbReference>
<organism evidence="3 4">
    <name type="scientific">Asaccharospora irregularis DSM 2635</name>
    <dbReference type="NCBI Taxonomy" id="1121321"/>
    <lineage>
        <taxon>Bacteria</taxon>
        <taxon>Bacillati</taxon>
        <taxon>Bacillota</taxon>
        <taxon>Clostridia</taxon>
        <taxon>Peptostreptococcales</taxon>
        <taxon>Peptostreptococcaceae</taxon>
        <taxon>Asaccharospora</taxon>
    </lineage>
</organism>
<dbReference type="GO" id="GO:0004519">
    <property type="term" value="F:endonuclease activity"/>
    <property type="evidence" value="ECO:0007669"/>
    <property type="project" value="InterPro"/>
</dbReference>
<sequence length="532" mass="61113">MRKLKNYKPTRFMAEDSHYDEYEANFAVAFIEELCHTKGTWARKKFKLMDWQEQIIRDVFGVIKPNGYRQFNTAYVEIPKKNGKSELAAAIALLLLCEGEERGEIYSCAADKNQAKIVFDVAADMVRFSPSLNKRIKILESQKKLIYYPTNSTYQVLSADVSNKHGFNTHGVIFDELHTQPNRKLYDVMVQGSGDARMQPLFFIITTAGNNTESICYEVHQKALDIMEGRKHDTTFYPVIYGASVDEDWTDPNVWLKANPSLGETIQMDKVIAACDSAKQNPGEENAFRQLRLNQWVKQSIRWMPMEKWDACNFKFSEDDLEGRVCYGGLDLSSTTDITAFVLVFPPMDEDDKFVVLPYFWVPEDTLDLRVRRDHVQYDLWERQGYLQTTEGNVVHYGYIEQFIEKLGERFNIKEIAFDRWGAVQMVQNLEGMGYTVVPFGQGFKDMSPPTKELMKLVLEKKIAHGGHPVLRWNMDNIFIRTDPAGNIKADKEKSTEKIDGAIATIMALDRAIRCGNVNTESVYDTRGLLVF</sequence>
<dbReference type="PANTHER" id="PTHR41287:SF1">
    <property type="entry name" value="PROTEIN YMFN"/>
    <property type="match status" value="1"/>
</dbReference>
<dbReference type="InterPro" id="IPR046462">
    <property type="entry name" value="TerL_nuclease"/>
</dbReference>
<keyword evidence="4" id="KW-1185">Reference proteome</keyword>
<dbReference type="RefSeq" id="WP_242948868.1">
    <property type="nucleotide sequence ID" value="NZ_BAABCH010000092.1"/>
</dbReference>